<keyword evidence="2" id="KW-1185">Reference proteome</keyword>
<name>A0ABT9FYW2_LEPDI</name>
<comment type="caution">
    <text evidence="1">The sequence shown here is derived from an EMBL/GenBank/DDBJ whole genome shotgun (WGS) entry which is preliminary data.</text>
</comment>
<accession>A0ABT9FYW2</accession>
<dbReference type="InterPro" id="IPR011006">
    <property type="entry name" value="CheY-like_superfamily"/>
</dbReference>
<dbReference type="Proteomes" id="UP001235760">
    <property type="component" value="Unassembled WGS sequence"/>
</dbReference>
<proteinExistence type="predicted"/>
<dbReference type="EMBL" id="JAUZEE010000001">
    <property type="protein sequence ID" value="MDP4299429.1"/>
    <property type="molecule type" value="Genomic_DNA"/>
</dbReference>
<gene>
    <name evidence="1" type="ORF">Q8X39_02170</name>
</gene>
<evidence type="ECO:0000313" key="1">
    <source>
        <dbReference type="EMBL" id="MDP4299429.1"/>
    </source>
</evidence>
<dbReference type="SUPFAM" id="SSF52172">
    <property type="entry name" value="CheY-like"/>
    <property type="match status" value="1"/>
</dbReference>
<reference evidence="1 2" key="1">
    <citation type="submission" date="2023-08" db="EMBL/GenBank/DDBJ databases">
        <authorList>
            <person name="Roldan D.M."/>
            <person name="Menes R.J."/>
        </authorList>
    </citation>
    <scope>NUCLEOTIDE SEQUENCE [LARGE SCALE GENOMIC DNA]</scope>
    <source>
        <strain evidence="1 2">CCM 2812</strain>
    </source>
</reference>
<sequence length="178" mass="19409">MKALLLSHASDLQVLLQHELRRRRTDAEIARTHTLASALPYLRQEPEIDHVVLDLSLCGWSKMSTLVTTLRPCLGSRKLVLLVDTVEDVMRVRAQGVTVDACLPKSAGLGALADHLLQVDATLPVLTATRWAYRDHAAQELASTGFTPAPAARGAVRVQGDGASSAKVYSVMFNRMAW</sequence>
<organism evidence="1 2">
    <name type="scientific">Leptothrix discophora</name>
    <dbReference type="NCBI Taxonomy" id="89"/>
    <lineage>
        <taxon>Bacteria</taxon>
        <taxon>Pseudomonadati</taxon>
        <taxon>Pseudomonadota</taxon>
        <taxon>Betaproteobacteria</taxon>
        <taxon>Burkholderiales</taxon>
        <taxon>Sphaerotilaceae</taxon>
        <taxon>Leptothrix</taxon>
    </lineage>
</organism>
<dbReference type="Gene3D" id="3.40.50.2300">
    <property type="match status" value="1"/>
</dbReference>
<dbReference type="RefSeq" id="WP_305747984.1">
    <property type="nucleotide sequence ID" value="NZ_JAUZEE010000001.1"/>
</dbReference>
<evidence type="ECO:0000313" key="2">
    <source>
        <dbReference type="Proteomes" id="UP001235760"/>
    </source>
</evidence>
<protein>
    <submittedName>
        <fullName evidence="1">Uncharacterized protein</fullName>
    </submittedName>
</protein>